<protein>
    <recommendedName>
        <fullName evidence="4">Ribosomal protein</fullName>
    </recommendedName>
</protein>
<dbReference type="Proteomes" id="UP001432027">
    <property type="component" value="Unassembled WGS sequence"/>
</dbReference>
<reference evidence="2" key="1">
    <citation type="submission" date="2023-10" db="EMBL/GenBank/DDBJ databases">
        <title>Genome assembly of Pristionchus species.</title>
        <authorList>
            <person name="Yoshida K."/>
            <person name="Sommer R.J."/>
        </authorList>
    </citation>
    <scope>NUCLEOTIDE SEQUENCE</scope>
    <source>
        <strain evidence="2">RS0144</strain>
    </source>
</reference>
<evidence type="ECO:0000313" key="3">
    <source>
        <dbReference type="Proteomes" id="UP001432027"/>
    </source>
</evidence>
<organism evidence="2 3">
    <name type="scientific">Pristionchus entomophagus</name>
    <dbReference type="NCBI Taxonomy" id="358040"/>
    <lineage>
        <taxon>Eukaryota</taxon>
        <taxon>Metazoa</taxon>
        <taxon>Ecdysozoa</taxon>
        <taxon>Nematoda</taxon>
        <taxon>Chromadorea</taxon>
        <taxon>Rhabditida</taxon>
        <taxon>Rhabditina</taxon>
        <taxon>Diplogasteromorpha</taxon>
        <taxon>Diplogasteroidea</taxon>
        <taxon>Neodiplogasteridae</taxon>
        <taxon>Pristionchus</taxon>
    </lineage>
</organism>
<evidence type="ECO:0000256" key="1">
    <source>
        <dbReference type="SAM" id="MobiDB-lite"/>
    </source>
</evidence>
<proteinExistence type="predicted"/>
<sequence>IMWQFLWREFILVSICSRIRQMRSLIHLRGNTLLFDQWLTRLQSFSPILSKQLKEHPLSYVLLSMVTMTYLSDFTYRYLRKKSVDWMTIMESSWHSQRPWTRQSSLSIRGDSLRDRDQDRVRWMIECVMYRRRLGIGSGRKAHISDMRKRLNTYAGKERDSYKKGIGHIDEEEEEDHPREMDMDEEEKE</sequence>
<evidence type="ECO:0008006" key="4">
    <source>
        <dbReference type="Google" id="ProtNLM"/>
    </source>
</evidence>
<accession>A0AAV5SI27</accession>
<dbReference type="AlphaFoldDB" id="A0AAV5SI27"/>
<feature type="compositionally biased region" description="Basic and acidic residues" evidence="1">
    <location>
        <begin position="158"/>
        <end position="169"/>
    </location>
</feature>
<feature type="region of interest" description="Disordered" evidence="1">
    <location>
        <begin position="158"/>
        <end position="189"/>
    </location>
</feature>
<keyword evidence="3" id="KW-1185">Reference proteome</keyword>
<feature type="non-terminal residue" evidence="2">
    <location>
        <position position="189"/>
    </location>
</feature>
<comment type="caution">
    <text evidence="2">The sequence shown here is derived from an EMBL/GenBank/DDBJ whole genome shotgun (WGS) entry which is preliminary data.</text>
</comment>
<name>A0AAV5SI27_9BILA</name>
<gene>
    <name evidence="2" type="ORF">PENTCL1PPCAC_2498</name>
</gene>
<feature type="non-terminal residue" evidence="2">
    <location>
        <position position="1"/>
    </location>
</feature>
<evidence type="ECO:0000313" key="2">
    <source>
        <dbReference type="EMBL" id="GMS80323.1"/>
    </source>
</evidence>
<dbReference type="EMBL" id="BTSX01000001">
    <property type="protein sequence ID" value="GMS80323.1"/>
    <property type="molecule type" value="Genomic_DNA"/>
</dbReference>